<comment type="caution">
    <text evidence="2">The sequence shown here is derived from an EMBL/GenBank/DDBJ whole genome shotgun (WGS) entry which is preliminary data.</text>
</comment>
<dbReference type="InterPro" id="IPR012296">
    <property type="entry name" value="Nuclease_put_TT1808"/>
</dbReference>
<name>A0ABV4XEG7_9CYAN</name>
<proteinExistence type="predicted"/>
<evidence type="ECO:0000313" key="3">
    <source>
        <dbReference type="Proteomes" id="UP001576774"/>
    </source>
</evidence>
<accession>A0ABV4XEG7</accession>
<reference evidence="2 3" key="1">
    <citation type="submission" date="2024-09" db="EMBL/GenBank/DDBJ databases">
        <title>Floridaenema gen nov. (Aerosakkonemataceae, Aerosakkonematales ord. nov., Cyanobacteria) from benthic tropical and subtropical fresh waters, with the description of four new species.</title>
        <authorList>
            <person name="Moretto J.A."/>
            <person name="Berthold D.E."/>
            <person name="Lefler F.W."/>
            <person name="Huang I.-S."/>
            <person name="Laughinghouse H. IV."/>
        </authorList>
    </citation>
    <scope>NUCLEOTIDE SEQUENCE [LARGE SCALE GENOMIC DNA]</scope>
    <source>
        <strain evidence="2 3">BLCC-F46</strain>
    </source>
</reference>
<evidence type="ECO:0000259" key="1">
    <source>
        <dbReference type="Pfam" id="PF05685"/>
    </source>
</evidence>
<keyword evidence="2" id="KW-0255">Endonuclease</keyword>
<feature type="domain" description="Putative restriction endonuclease" evidence="1">
    <location>
        <begin position="10"/>
        <end position="65"/>
    </location>
</feature>
<dbReference type="GO" id="GO:0004519">
    <property type="term" value="F:endonuclease activity"/>
    <property type="evidence" value="ECO:0007669"/>
    <property type="project" value="UniProtKB-KW"/>
</dbReference>
<dbReference type="SUPFAM" id="SSF52980">
    <property type="entry name" value="Restriction endonuclease-like"/>
    <property type="match status" value="1"/>
</dbReference>
<evidence type="ECO:0000313" key="2">
    <source>
        <dbReference type="EMBL" id="MFB2881099.1"/>
    </source>
</evidence>
<dbReference type="EMBL" id="JBHFNQ010000217">
    <property type="protein sequence ID" value="MFB2881099.1"/>
    <property type="molecule type" value="Genomic_DNA"/>
</dbReference>
<dbReference type="InterPro" id="IPR011335">
    <property type="entry name" value="Restrct_endonuc-II-like"/>
</dbReference>
<protein>
    <submittedName>
        <fullName evidence="2">Uma2 family endonuclease</fullName>
    </submittedName>
</protein>
<dbReference type="Gene3D" id="3.90.1570.10">
    <property type="entry name" value="tt1808, chain A"/>
    <property type="match status" value="1"/>
</dbReference>
<dbReference type="RefSeq" id="WP_413274089.1">
    <property type="nucleotide sequence ID" value="NZ_JBHFNQ010000217.1"/>
</dbReference>
<organism evidence="2 3">
    <name type="scientific">Floridaenema aerugineum BLCC-F46</name>
    <dbReference type="NCBI Taxonomy" id="3153654"/>
    <lineage>
        <taxon>Bacteria</taxon>
        <taxon>Bacillati</taxon>
        <taxon>Cyanobacteriota</taxon>
        <taxon>Cyanophyceae</taxon>
        <taxon>Oscillatoriophycideae</taxon>
        <taxon>Aerosakkonematales</taxon>
        <taxon>Aerosakkonemataceae</taxon>
        <taxon>Floridanema</taxon>
        <taxon>Floridanema aerugineum</taxon>
    </lineage>
</organism>
<gene>
    <name evidence="2" type="ORF">ACE1CC_29975</name>
</gene>
<keyword evidence="2" id="KW-0378">Hydrolase</keyword>
<dbReference type="Proteomes" id="UP001576774">
    <property type="component" value="Unassembled WGS sequence"/>
</dbReference>
<sequence length="76" mass="8494">MNSVLTTSIAEFLSQPNIEASPAWELINGRAIQKPMPTLFHSRLQRNLVNYINLHSESCRSSPRVALYCTSSLTST</sequence>
<dbReference type="InterPro" id="IPR008538">
    <property type="entry name" value="Uma2"/>
</dbReference>
<keyword evidence="3" id="KW-1185">Reference proteome</keyword>
<keyword evidence="2" id="KW-0540">Nuclease</keyword>
<dbReference type="Pfam" id="PF05685">
    <property type="entry name" value="Uma2"/>
    <property type="match status" value="1"/>
</dbReference>